<reference evidence="3 4" key="1">
    <citation type="submission" date="2023-06" db="EMBL/GenBank/DDBJ databases">
        <title>Identification and characterization of horizontal gene transfer across gut microbiota members of farm animals based on homology search.</title>
        <authorList>
            <person name="Schwarzerova J."/>
            <person name="Nykrynova M."/>
            <person name="Jureckova K."/>
            <person name="Cejkova D."/>
            <person name="Rychlik I."/>
        </authorList>
    </citation>
    <scope>NUCLEOTIDE SEQUENCE [LARGE SCALE GENOMIC DNA]</scope>
    <source>
        <strain evidence="3 4">ET340</strain>
    </source>
</reference>
<dbReference type="RefSeq" id="WP_289599157.1">
    <property type="nucleotide sequence ID" value="NZ_JAUDCL010000003.1"/>
</dbReference>
<keyword evidence="4" id="KW-1185">Reference proteome</keyword>
<protein>
    <recommendedName>
        <fullName evidence="2">YubB ferredoxin-like domain-containing protein</fullName>
    </recommendedName>
</protein>
<dbReference type="InterPro" id="IPR041329">
    <property type="entry name" value="YubB_C"/>
</dbReference>
<evidence type="ECO:0000256" key="1">
    <source>
        <dbReference type="SAM" id="MobiDB-lite"/>
    </source>
</evidence>
<comment type="caution">
    <text evidence="3">The sequence shown here is derived from an EMBL/GenBank/DDBJ whole genome shotgun (WGS) entry which is preliminary data.</text>
</comment>
<evidence type="ECO:0000313" key="4">
    <source>
        <dbReference type="Proteomes" id="UP001529380"/>
    </source>
</evidence>
<feature type="domain" description="YubB ferredoxin-like" evidence="2">
    <location>
        <begin position="104"/>
        <end position="181"/>
    </location>
</feature>
<dbReference type="EMBL" id="JAUDCL010000003">
    <property type="protein sequence ID" value="MDM8200286.1"/>
    <property type="molecule type" value="Genomic_DNA"/>
</dbReference>
<sequence>MPNWCSNTLNVSGNAEELEKFVTASQGLPAAYPPQEWEKGLDLVPPTENYFCFNALVPTPQAVLDMGYDSHEKLPENIWDLMQQGHPIENIDGYHWSIQNWGTKWDVYYDRITPEEMGWSKGCESISFTFDTAWSPPRGWFAQVIQLYPELYFELHYEESGCFFAGIMYGENGVLSIDEFDFERCSELFQALFEDDEDEEQEGAESSDSPLSGG</sequence>
<evidence type="ECO:0000313" key="3">
    <source>
        <dbReference type="EMBL" id="MDM8200286.1"/>
    </source>
</evidence>
<evidence type="ECO:0000259" key="2">
    <source>
        <dbReference type="Pfam" id="PF18406"/>
    </source>
</evidence>
<proteinExistence type="predicted"/>
<feature type="region of interest" description="Disordered" evidence="1">
    <location>
        <begin position="194"/>
        <end position="214"/>
    </location>
</feature>
<organism evidence="3 4">
    <name type="scientific">Allofournierella massiliensis</name>
    <dbReference type="NCBI Taxonomy" id="1650663"/>
    <lineage>
        <taxon>Bacteria</taxon>
        <taxon>Bacillati</taxon>
        <taxon>Bacillota</taxon>
        <taxon>Clostridia</taxon>
        <taxon>Eubacteriales</taxon>
        <taxon>Oscillospiraceae</taxon>
        <taxon>Allofournierella</taxon>
    </lineage>
</organism>
<name>A0ABT7UN05_9FIRM</name>
<dbReference type="Pfam" id="PF18406">
    <property type="entry name" value="DUF1281_C"/>
    <property type="match status" value="1"/>
</dbReference>
<accession>A0ABT7UN05</accession>
<feature type="compositionally biased region" description="Acidic residues" evidence="1">
    <location>
        <begin position="194"/>
        <end position="205"/>
    </location>
</feature>
<gene>
    <name evidence="3" type="ORF">QUW08_03090</name>
</gene>
<dbReference type="Proteomes" id="UP001529380">
    <property type="component" value="Unassembled WGS sequence"/>
</dbReference>